<accession>A0A371E908</accession>
<feature type="chain" id="PRO_5016704330" evidence="2">
    <location>
        <begin position="26"/>
        <end position="105"/>
    </location>
</feature>
<feature type="compositionally biased region" description="Basic residues" evidence="1">
    <location>
        <begin position="92"/>
        <end position="105"/>
    </location>
</feature>
<evidence type="ECO:0000256" key="2">
    <source>
        <dbReference type="SAM" id="SignalP"/>
    </source>
</evidence>
<feature type="signal peptide" evidence="2">
    <location>
        <begin position="1"/>
        <end position="25"/>
    </location>
</feature>
<protein>
    <submittedName>
        <fullName evidence="3">Uncharacterized protein</fullName>
    </submittedName>
</protein>
<keyword evidence="2" id="KW-0732">Signal</keyword>
<evidence type="ECO:0000313" key="3">
    <source>
        <dbReference type="EMBL" id="RDX62479.1"/>
    </source>
</evidence>
<feature type="non-terminal residue" evidence="3">
    <location>
        <position position="1"/>
    </location>
</feature>
<evidence type="ECO:0000256" key="1">
    <source>
        <dbReference type="SAM" id="MobiDB-lite"/>
    </source>
</evidence>
<reference evidence="3" key="1">
    <citation type="submission" date="2018-05" db="EMBL/GenBank/DDBJ databases">
        <title>Draft genome of Mucuna pruriens seed.</title>
        <authorList>
            <person name="Nnadi N.E."/>
            <person name="Vos R."/>
            <person name="Hasami M.H."/>
            <person name="Devisetty U.K."/>
            <person name="Aguiy J.C."/>
        </authorList>
    </citation>
    <scope>NUCLEOTIDE SEQUENCE [LARGE SCALE GENOMIC DNA]</scope>
    <source>
        <strain evidence="3">JCA_2017</strain>
    </source>
</reference>
<dbReference type="Proteomes" id="UP000257109">
    <property type="component" value="Unassembled WGS sequence"/>
</dbReference>
<organism evidence="3 4">
    <name type="scientific">Mucuna pruriens</name>
    <name type="common">Velvet bean</name>
    <name type="synonym">Dolichos pruriens</name>
    <dbReference type="NCBI Taxonomy" id="157652"/>
    <lineage>
        <taxon>Eukaryota</taxon>
        <taxon>Viridiplantae</taxon>
        <taxon>Streptophyta</taxon>
        <taxon>Embryophyta</taxon>
        <taxon>Tracheophyta</taxon>
        <taxon>Spermatophyta</taxon>
        <taxon>Magnoliopsida</taxon>
        <taxon>eudicotyledons</taxon>
        <taxon>Gunneridae</taxon>
        <taxon>Pentapetalae</taxon>
        <taxon>rosids</taxon>
        <taxon>fabids</taxon>
        <taxon>Fabales</taxon>
        <taxon>Fabaceae</taxon>
        <taxon>Papilionoideae</taxon>
        <taxon>50 kb inversion clade</taxon>
        <taxon>NPAAA clade</taxon>
        <taxon>indigoferoid/millettioid clade</taxon>
        <taxon>Phaseoleae</taxon>
        <taxon>Mucuna</taxon>
    </lineage>
</organism>
<proteinExistence type="predicted"/>
<name>A0A371E908_MUCPR</name>
<evidence type="ECO:0000313" key="4">
    <source>
        <dbReference type="Proteomes" id="UP000257109"/>
    </source>
</evidence>
<comment type="caution">
    <text evidence="3">The sequence shown here is derived from an EMBL/GenBank/DDBJ whole genome shotgun (WGS) entry which is preliminary data.</text>
</comment>
<keyword evidence="4" id="KW-1185">Reference proteome</keyword>
<sequence length="105" mass="11769">MFPKYMQLCVLVVLGLVLLATTSLADLQDRRLPPIILRPPFGKSPPPPEESTKEASEATTPDGKAPLYKPPNSQNEPSNFEHVKVEDGYYKPPHKPWKKHPPSKN</sequence>
<feature type="region of interest" description="Disordered" evidence="1">
    <location>
        <begin position="30"/>
        <end position="105"/>
    </location>
</feature>
<dbReference type="EMBL" id="QJKJ01015467">
    <property type="protein sequence ID" value="RDX62479.1"/>
    <property type="molecule type" value="Genomic_DNA"/>
</dbReference>
<feature type="compositionally biased region" description="Basic and acidic residues" evidence="1">
    <location>
        <begin position="79"/>
        <end position="89"/>
    </location>
</feature>
<dbReference type="AlphaFoldDB" id="A0A371E908"/>
<gene>
    <name evidence="3" type="ORF">CR513_59183</name>
</gene>